<feature type="transmembrane region" description="Helical" evidence="6">
    <location>
        <begin position="195"/>
        <end position="212"/>
    </location>
</feature>
<protein>
    <submittedName>
        <fullName evidence="7">Integral membrane protein TerC</fullName>
    </submittedName>
</protein>
<comment type="subcellular location">
    <subcellularLocation>
        <location evidence="1">Membrane</location>
        <topology evidence="1">Multi-pass membrane protein</topology>
    </subcellularLocation>
</comment>
<dbReference type="Pfam" id="PF03741">
    <property type="entry name" value="TerC"/>
    <property type="match status" value="1"/>
</dbReference>
<evidence type="ECO:0000313" key="8">
    <source>
        <dbReference type="Proteomes" id="UP000005096"/>
    </source>
</evidence>
<dbReference type="GO" id="GO:0016020">
    <property type="term" value="C:membrane"/>
    <property type="evidence" value="ECO:0007669"/>
    <property type="project" value="UniProtKB-SubCell"/>
</dbReference>
<feature type="transmembrane region" description="Helical" evidence="6">
    <location>
        <begin position="107"/>
        <end position="126"/>
    </location>
</feature>
<dbReference type="InterPro" id="IPR022301">
    <property type="entry name" value="Integral_membrane_YjbE"/>
</dbReference>
<dbReference type="RefSeq" id="WP_006299909.1">
    <property type="nucleotide sequence ID" value="NZ_CM001022.1"/>
</dbReference>
<evidence type="ECO:0000256" key="1">
    <source>
        <dbReference type="ARBA" id="ARBA00004141"/>
    </source>
</evidence>
<feature type="transmembrane region" description="Helical" evidence="6">
    <location>
        <begin position="6"/>
        <end position="29"/>
    </location>
</feature>
<evidence type="ECO:0000256" key="2">
    <source>
        <dbReference type="ARBA" id="ARBA00007511"/>
    </source>
</evidence>
<keyword evidence="4 6" id="KW-1133">Transmembrane helix</keyword>
<accession>E3CYN1</accession>
<dbReference type="EMBL" id="CM001022">
    <property type="protein sequence ID" value="EFQ22762.1"/>
    <property type="molecule type" value="Genomic_DNA"/>
</dbReference>
<keyword evidence="3 6" id="KW-0812">Transmembrane</keyword>
<dbReference type="Proteomes" id="UP000005096">
    <property type="component" value="Chromosome"/>
</dbReference>
<dbReference type="NCBIfam" id="TIGR03717">
    <property type="entry name" value="R_switched_YjbE"/>
    <property type="match status" value="1"/>
</dbReference>
<evidence type="ECO:0000256" key="5">
    <source>
        <dbReference type="ARBA" id="ARBA00023136"/>
    </source>
</evidence>
<name>E3CYN1_9BACT</name>
<feature type="transmembrane region" description="Helical" evidence="6">
    <location>
        <begin position="159"/>
        <end position="175"/>
    </location>
</feature>
<dbReference type="PaxDb" id="584708-Apau_0327"/>
<reference evidence="7 8" key="1">
    <citation type="journal article" date="2010" name="Stand. Genomic Sci.">
        <title>Non-contiguous finished genome sequence of Aminomonas paucivorans type strain (GLU-3).</title>
        <authorList>
            <person name="Pitluck S."/>
            <person name="Yasawong M."/>
            <person name="Held B."/>
            <person name="Lapidus A."/>
            <person name="Nolan M."/>
            <person name="Copeland A."/>
            <person name="Lucas S."/>
            <person name="Del Rio T.G."/>
            <person name="Tice H."/>
            <person name="Cheng J.F."/>
            <person name="Chertkov O."/>
            <person name="Goodwin L."/>
            <person name="Tapia R."/>
            <person name="Han C."/>
            <person name="Liolios K."/>
            <person name="Ivanova N."/>
            <person name="Mavromatis K."/>
            <person name="Ovchinnikova G."/>
            <person name="Pati A."/>
            <person name="Chen A."/>
            <person name="Palaniappan K."/>
            <person name="Land M."/>
            <person name="Hauser L."/>
            <person name="Chang Y.J."/>
            <person name="Jeffries C.D."/>
            <person name="Pukall R."/>
            <person name="Spring S."/>
            <person name="Rohde M."/>
            <person name="Sikorski J."/>
            <person name="Goker M."/>
            <person name="Woyke T."/>
            <person name="Bristow J."/>
            <person name="Eisen J.A."/>
            <person name="Markowitz V."/>
            <person name="Hugenholtz P."/>
            <person name="Kyrpides N.C."/>
            <person name="Klenk H.P."/>
        </authorList>
    </citation>
    <scope>NUCLEOTIDE SEQUENCE [LARGE SCALE GENOMIC DNA]</scope>
    <source>
        <strain evidence="7 8">DSM 12260</strain>
    </source>
</reference>
<dbReference type="InterPro" id="IPR005496">
    <property type="entry name" value="Integral_membrane_TerC"/>
</dbReference>
<dbReference type="PANTHER" id="PTHR30238">
    <property type="entry name" value="MEMBRANE BOUND PREDICTED REDOX MODULATOR"/>
    <property type="match status" value="1"/>
</dbReference>
<dbReference type="eggNOG" id="COG0861">
    <property type="taxonomic scope" value="Bacteria"/>
</dbReference>
<proteinExistence type="inferred from homology"/>
<evidence type="ECO:0000256" key="3">
    <source>
        <dbReference type="ARBA" id="ARBA00022692"/>
    </source>
</evidence>
<evidence type="ECO:0000313" key="7">
    <source>
        <dbReference type="EMBL" id="EFQ22762.1"/>
    </source>
</evidence>
<sequence length="223" mass="23760">MMEWLLALGSIMLVNVVLSGDNAVVIALASRNLPEKQRKTAVLVGSGGAIVLRVLLTLVAVALLRISYIQFFGGVLLIWIAAKLLMESREEDEAIQGSGRLGAAVRTIILADLVMSLDNTLAIAAVAHGNLVLLGVGLTLSVPLIIFGAQLIAKVMDRFPLIVYAGAGLIAWTAGKMMAEDPKLGHLMVNYVPEWVIPGVVTLGVMALGYGWNRLRRPAREAA</sequence>
<gene>
    <name evidence="7" type="ORF">Apau_0327</name>
</gene>
<evidence type="ECO:0000256" key="6">
    <source>
        <dbReference type="SAM" id="Phobius"/>
    </source>
</evidence>
<dbReference type="PANTHER" id="PTHR30238:SF4">
    <property type="entry name" value="SLL1022 PROTEIN"/>
    <property type="match status" value="1"/>
</dbReference>
<feature type="transmembrane region" description="Helical" evidence="6">
    <location>
        <begin position="132"/>
        <end position="152"/>
    </location>
</feature>
<feature type="transmembrane region" description="Helical" evidence="6">
    <location>
        <begin position="41"/>
        <end position="62"/>
    </location>
</feature>
<comment type="similarity">
    <text evidence="2">Belongs to the TerC family.</text>
</comment>
<evidence type="ECO:0000256" key="4">
    <source>
        <dbReference type="ARBA" id="ARBA00022989"/>
    </source>
</evidence>
<keyword evidence="5 6" id="KW-0472">Membrane</keyword>
<keyword evidence="8" id="KW-1185">Reference proteome</keyword>
<feature type="transmembrane region" description="Helical" evidence="6">
    <location>
        <begin position="68"/>
        <end position="86"/>
    </location>
</feature>
<dbReference type="HOGENOM" id="CLU_070543_0_1_0"/>
<dbReference type="AlphaFoldDB" id="E3CYN1"/>
<organism evidence="7 8">
    <name type="scientific">Aminomonas paucivorans DSM 12260</name>
    <dbReference type="NCBI Taxonomy" id="584708"/>
    <lineage>
        <taxon>Bacteria</taxon>
        <taxon>Thermotogati</taxon>
        <taxon>Synergistota</taxon>
        <taxon>Synergistia</taxon>
        <taxon>Synergistales</taxon>
        <taxon>Synergistaceae</taxon>
        <taxon>Aminomonas</taxon>
    </lineage>
</organism>